<dbReference type="InterPro" id="IPR002401">
    <property type="entry name" value="Cyt_P450_E_grp-I"/>
</dbReference>
<name>A0A4S4M4K9_9AGAM</name>
<dbReference type="AlphaFoldDB" id="A0A4S4M4K9"/>
<evidence type="ECO:0000256" key="1">
    <source>
        <dbReference type="ARBA" id="ARBA00001971"/>
    </source>
</evidence>
<keyword evidence="6 10" id="KW-0560">Oxidoreductase</keyword>
<keyword evidence="7 9" id="KW-0408">Iron</keyword>
<gene>
    <name evidence="11" type="ORF">EW146_g1905</name>
</gene>
<dbReference type="InterPro" id="IPR036396">
    <property type="entry name" value="Cyt_P450_sf"/>
</dbReference>
<dbReference type="PRINTS" id="PR00463">
    <property type="entry name" value="EP450I"/>
</dbReference>
<comment type="pathway">
    <text evidence="2">Secondary metabolite biosynthesis.</text>
</comment>
<evidence type="ECO:0000256" key="8">
    <source>
        <dbReference type="ARBA" id="ARBA00023033"/>
    </source>
</evidence>
<comment type="cofactor">
    <cofactor evidence="1 9">
        <name>heme</name>
        <dbReference type="ChEBI" id="CHEBI:30413"/>
    </cofactor>
</comment>
<dbReference type="GO" id="GO:0005506">
    <property type="term" value="F:iron ion binding"/>
    <property type="evidence" value="ECO:0007669"/>
    <property type="project" value="InterPro"/>
</dbReference>
<evidence type="ECO:0000256" key="6">
    <source>
        <dbReference type="ARBA" id="ARBA00023002"/>
    </source>
</evidence>
<feature type="binding site" description="axial binding residue" evidence="9">
    <location>
        <position position="440"/>
    </location>
    <ligand>
        <name>heme</name>
        <dbReference type="ChEBI" id="CHEBI:30413"/>
    </ligand>
    <ligandPart>
        <name>Fe</name>
        <dbReference type="ChEBI" id="CHEBI:18248"/>
    </ligandPart>
</feature>
<proteinExistence type="inferred from homology"/>
<keyword evidence="12" id="KW-1185">Reference proteome</keyword>
<comment type="similarity">
    <text evidence="3 10">Belongs to the cytochrome P450 family.</text>
</comment>
<evidence type="ECO:0000256" key="5">
    <source>
        <dbReference type="ARBA" id="ARBA00022723"/>
    </source>
</evidence>
<evidence type="ECO:0000313" key="11">
    <source>
        <dbReference type="EMBL" id="THH19211.1"/>
    </source>
</evidence>
<comment type="caution">
    <text evidence="11">The sequence shown here is derived from an EMBL/GenBank/DDBJ whole genome shotgun (WGS) entry which is preliminary data.</text>
</comment>
<sequence length="516" mass="57645">MPLKVSDFVLITFTLIVIKVYFNRRRNPSGYPYPPGPRSLPIVGNLFDVPQTASWVTYGKWAKKYGDLLSVNMLGKTVVVINSAEVAKELLDKRGSVYSDRPSIPMHDLMSFNSFSLVTMRYGNQWRTGRKVADQCLRLNAAVTYRPMQKRKAHEFLRNIMRDPDNFLGHIKYLTASVIMSLTYGQEITSFNDRYVALLEESVKRAVATILPNSVLVNVFPALQYLPRWLPGMGFLDFAADTCKLLREAMDAPFSFVKKEMENGTALPSLTREGLNLYETSGIDDEAERTVKGVAATIYMAGVETTVSAVSTVFAALILHPEVQRRAQAELDAVVGRDRLPGFEDRKELPYVEAVCMELLRWKVITPLAIPHATSEDDVYGNYFIPKGSHVLANVWAILHDPVAYPDPESFIPERFMTPEGSVKEDPLLTCAFGFGRRICPGRHLADATLWIVVASILSAFHVGNAKDESGHNITPTFEFTESGASCHPLPFTCSIVPRDRQAQDLIKASEVQADQ</sequence>
<dbReference type="InterPro" id="IPR001128">
    <property type="entry name" value="Cyt_P450"/>
</dbReference>
<dbReference type="EMBL" id="SGPL01000052">
    <property type="protein sequence ID" value="THH19211.1"/>
    <property type="molecule type" value="Genomic_DNA"/>
</dbReference>
<dbReference type="PANTHER" id="PTHR46300:SF7">
    <property type="entry name" value="P450, PUTATIVE (EUROFUNG)-RELATED"/>
    <property type="match status" value="1"/>
</dbReference>
<evidence type="ECO:0000313" key="12">
    <source>
        <dbReference type="Proteomes" id="UP000310158"/>
    </source>
</evidence>
<dbReference type="CDD" id="cd11065">
    <property type="entry name" value="CYP64-like"/>
    <property type="match status" value="1"/>
</dbReference>
<dbReference type="Proteomes" id="UP000310158">
    <property type="component" value="Unassembled WGS sequence"/>
</dbReference>
<dbReference type="GO" id="GO:0020037">
    <property type="term" value="F:heme binding"/>
    <property type="evidence" value="ECO:0007669"/>
    <property type="project" value="InterPro"/>
</dbReference>
<evidence type="ECO:0000256" key="7">
    <source>
        <dbReference type="ARBA" id="ARBA00023004"/>
    </source>
</evidence>
<dbReference type="SUPFAM" id="SSF48264">
    <property type="entry name" value="Cytochrome P450"/>
    <property type="match status" value="1"/>
</dbReference>
<evidence type="ECO:0000256" key="3">
    <source>
        <dbReference type="ARBA" id="ARBA00010617"/>
    </source>
</evidence>
<evidence type="ECO:0000256" key="9">
    <source>
        <dbReference type="PIRSR" id="PIRSR602401-1"/>
    </source>
</evidence>
<dbReference type="PANTHER" id="PTHR46300">
    <property type="entry name" value="P450, PUTATIVE (EUROFUNG)-RELATED-RELATED"/>
    <property type="match status" value="1"/>
</dbReference>
<evidence type="ECO:0000256" key="4">
    <source>
        <dbReference type="ARBA" id="ARBA00022617"/>
    </source>
</evidence>
<keyword evidence="5 9" id="KW-0479">Metal-binding</keyword>
<evidence type="ECO:0000256" key="10">
    <source>
        <dbReference type="RuleBase" id="RU000461"/>
    </source>
</evidence>
<dbReference type="InterPro" id="IPR017972">
    <property type="entry name" value="Cyt_P450_CS"/>
</dbReference>
<organism evidence="11 12">
    <name type="scientific">Bondarzewia mesenterica</name>
    <dbReference type="NCBI Taxonomy" id="1095465"/>
    <lineage>
        <taxon>Eukaryota</taxon>
        <taxon>Fungi</taxon>
        <taxon>Dikarya</taxon>
        <taxon>Basidiomycota</taxon>
        <taxon>Agaricomycotina</taxon>
        <taxon>Agaricomycetes</taxon>
        <taxon>Russulales</taxon>
        <taxon>Bondarzewiaceae</taxon>
        <taxon>Bondarzewia</taxon>
    </lineage>
</organism>
<dbReference type="GO" id="GO:0016705">
    <property type="term" value="F:oxidoreductase activity, acting on paired donors, with incorporation or reduction of molecular oxygen"/>
    <property type="evidence" value="ECO:0007669"/>
    <property type="project" value="InterPro"/>
</dbReference>
<dbReference type="Pfam" id="PF00067">
    <property type="entry name" value="p450"/>
    <property type="match status" value="1"/>
</dbReference>
<dbReference type="GO" id="GO:0004497">
    <property type="term" value="F:monooxygenase activity"/>
    <property type="evidence" value="ECO:0007669"/>
    <property type="project" value="UniProtKB-KW"/>
</dbReference>
<protein>
    <recommendedName>
        <fullName evidence="13">Cytochrome P450</fullName>
    </recommendedName>
</protein>
<evidence type="ECO:0008006" key="13">
    <source>
        <dbReference type="Google" id="ProtNLM"/>
    </source>
</evidence>
<dbReference type="Gene3D" id="1.10.630.10">
    <property type="entry name" value="Cytochrome P450"/>
    <property type="match status" value="1"/>
</dbReference>
<reference evidence="11 12" key="1">
    <citation type="submission" date="2019-02" db="EMBL/GenBank/DDBJ databases">
        <title>Genome sequencing of the rare red list fungi Bondarzewia mesenterica.</title>
        <authorList>
            <person name="Buettner E."/>
            <person name="Kellner H."/>
        </authorList>
    </citation>
    <scope>NUCLEOTIDE SEQUENCE [LARGE SCALE GENOMIC DNA]</scope>
    <source>
        <strain evidence="11 12">DSM 108281</strain>
    </source>
</reference>
<dbReference type="InterPro" id="IPR050364">
    <property type="entry name" value="Cytochrome_P450_fung"/>
</dbReference>
<keyword evidence="8 10" id="KW-0503">Monooxygenase</keyword>
<dbReference type="OrthoDB" id="2789670at2759"/>
<evidence type="ECO:0000256" key="2">
    <source>
        <dbReference type="ARBA" id="ARBA00005179"/>
    </source>
</evidence>
<keyword evidence="4 9" id="KW-0349">Heme</keyword>
<dbReference type="PROSITE" id="PS00086">
    <property type="entry name" value="CYTOCHROME_P450"/>
    <property type="match status" value="1"/>
</dbReference>
<accession>A0A4S4M4K9</accession>